<protein>
    <recommendedName>
        <fullName evidence="3">DNA-packaging protein</fullName>
    </recommendedName>
</protein>
<dbReference type="RefSeq" id="WP_055941217.1">
    <property type="nucleotide sequence ID" value="NZ_LLKB01000001.1"/>
</dbReference>
<evidence type="ECO:0008006" key="3">
    <source>
        <dbReference type="Google" id="ProtNLM"/>
    </source>
</evidence>
<dbReference type="AlphaFoldDB" id="A0AAW3JW72"/>
<name>A0AAW3JW72_9FIRM</name>
<dbReference type="Pfam" id="PF05135">
    <property type="entry name" value="Phage_connect_1"/>
    <property type="match status" value="1"/>
</dbReference>
<evidence type="ECO:0000313" key="1">
    <source>
        <dbReference type="EMBL" id="KQC86036.1"/>
    </source>
</evidence>
<keyword evidence="2" id="KW-1185">Reference proteome</keyword>
<organism evidence="1 2">
    <name type="scientific">Butyribacter intestini</name>
    <dbReference type="NCBI Taxonomy" id="1703332"/>
    <lineage>
        <taxon>Bacteria</taxon>
        <taxon>Bacillati</taxon>
        <taxon>Bacillota</taxon>
        <taxon>Clostridia</taxon>
        <taxon>Lachnospirales</taxon>
        <taxon>Lachnospiraceae</taxon>
        <taxon>Butyribacter</taxon>
    </lineage>
</organism>
<proteinExistence type="predicted"/>
<reference evidence="1 2" key="1">
    <citation type="submission" date="2015-10" db="EMBL/GenBank/DDBJ databases">
        <title>Butyribacter intestini gen. nov., sp. nov., a butyric acid-producing bacterium of the family Lachnospiraceae isolated from the human faeces.</title>
        <authorList>
            <person name="Zou Y."/>
            <person name="Xue W."/>
            <person name="Luo G."/>
            <person name="Lv M."/>
        </authorList>
    </citation>
    <scope>NUCLEOTIDE SEQUENCE [LARGE SCALE GENOMIC DNA]</scope>
    <source>
        <strain evidence="1 2">TF01-11</strain>
    </source>
</reference>
<dbReference type="EMBL" id="LLKB01000001">
    <property type="protein sequence ID" value="KQC86036.1"/>
    <property type="molecule type" value="Genomic_DNA"/>
</dbReference>
<dbReference type="Proteomes" id="UP000050833">
    <property type="component" value="Unassembled WGS sequence"/>
</dbReference>
<dbReference type="InterPro" id="IPR021146">
    <property type="entry name" value="Phage_gp6-like_head-tail"/>
</dbReference>
<sequence>MAEITSKHRILCGLDSNDTSEDDVLSVYLKKAQNKVVKARYPFGCTDIQREETLDSYSENVDGLLVHYYNKIGADNETAHSDSGTSRTYMKDSDFLDDIVPVADVVL</sequence>
<gene>
    <name evidence="1" type="ORF">APZ18_02245</name>
</gene>
<accession>A0AAW3JW72</accession>
<evidence type="ECO:0000313" key="2">
    <source>
        <dbReference type="Proteomes" id="UP000050833"/>
    </source>
</evidence>
<comment type="caution">
    <text evidence="1">The sequence shown here is derived from an EMBL/GenBank/DDBJ whole genome shotgun (WGS) entry which is preliminary data.</text>
</comment>